<dbReference type="OrthoDB" id="5590282at2759"/>
<dbReference type="GO" id="GO:0044843">
    <property type="term" value="P:cell cycle G1/S phase transition"/>
    <property type="evidence" value="ECO:0007669"/>
    <property type="project" value="UniProtKB-ARBA"/>
</dbReference>
<feature type="domain" description="Cyclin-like" evidence="6">
    <location>
        <begin position="79"/>
        <end position="165"/>
    </location>
</feature>
<dbReference type="SMART" id="SM00385">
    <property type="entry name" value="CYCLIN"/>
    <property type="match status" value="2"/>
</dbReference>
<organism evidence="7 8">
    <name type="scientific">Lachancea lanzarotensis</name>
    <dbReference type="NCBI Taxonomy" id="1245769"/>
    <lineage>
        <taxon>Eukaryota</taxon>
        <taxon>Fungi</taxon>
        <taxon>Dikarya</taxon>
        <taxon>Ascomycota</taxon>
        <taxon>Saccharomycotina</taxon>
        <taxon>Saccharomycetes</taxon>
        <taxon>Saccharomycetales</taxon>
        <taxon>Saccharomycetaceae</taxon>
        <taxon>Lachancea</taxon>
    </lineage>
</organism>
<dbReference type="InterPro" id="IPR036915">
    <property type="entry name" value="Cyclin-like_sf"/>
</dbReference>
<evidence type="ECO:0000256" key="5">
    <source>
        <dbReference type="RuleBase" id="RU000383"/>
    </source>
</evidence>
<evidence type="ECO:0000313" key="8">
    <source>
        <dbReference type="Proteomes" id="UP000054304"/>
    </source>
</evidence>
<dbReference type="GO" id="GO:0016538">
    <property type="term" value="F:cyclin-dependent protein serine/threonine kinase regulator activity"/>
    <property type="evidence" value="ECO:0007669"/>
    <property type="project" value="UniProtKB-ARBA"/>
</dbReference>
<dbReference type="AlphaFoldDB" id="A0A0C7MWG7"/>
<dbReference type="InterPro" id="IPR013763">
    <property type="entry name" value="Cyclin-like_dom"/>
</dbReference>
<dbReference type="InterPro" id="IPR039361">
    <property type="entry name" value="Cyclin"/>
</dbReference>
<dbReference type="CDD" id="cd20559">
    <property type="entry name" value="CYCLIN_ScCLN_like"/>
    <property type="match status" value="1"/>
</dbReference>
<evidence type="ECO:0000256" key="3">
    <source>
        <dbReference type="ARBA" id="ARBA00023127"/>
    </source>
</evidence>
<dbReference type="GO" id="GO:0051726">
    <property type="term" value="P:regulation of cell cycle"/>
    <property type="evidence" value="ECO:0007669"/>
    <property type="project" value="UniProtKB-ARBA"/>
</dbReference>
<feature type="domain" description="Cyclin-like" evidence="6">
    <location>
        <begin position="179"/>
        <end position="286"/>
    </location>
</feature>
<dbReference type="STRING" id="1245769.A0A0C7MWG7"/>
<proteinExistence type="inferred from homology"/>
<comment type="similarity">
    <text evidence="1 5">Belongs to the cyclin family.</text>
</comment>
<protein>
    <submittedName>
        <fullName evidence="7">LALA0S11e01992g1_1</fullName>
    </submittedName>
</protein>
<evidence type="ECO:0000256" key="2">
    <source>
        <dbReference type="ARBA" id="ARBA00022618"/>
    </source>
</evidence>
<accession>A0A0C7MWG7</accession>
<dbReference type="Proteomes" id="UP000054304">
    <property type="component" value="Unassembled WGS sequence"/>
</dbReference>
<dbReference type="GO" id="GO:0044772">
    <property type="term" value="P:mitotic cell cycle phase transition"/>
    <property type="evidence" value="ECO:0007669"/>
    <property type="project" value="UniProtKB-ARBA"/>
</dbReference>
<name>A0A0C7MWG7_9SACH</name>
<dbReference type="RefSeq" id="XP_022630553.1">
    <property type="nucleotide sequence ID" value="XM_022775175.1"/>
</dbReference>
<gene>
    <name evidence="7" type="ORF">LALA0_S11e01992g</name>
</gene>
<evidence type="ECO:0000259" key="6">
    <source>
        <dbReference type="SMART" id="SM00385"/>
    </source>
</evidence>
<dbReference type="FunFam" id="1.10.472.10:FF:000010">
    <property type="entry name" value="G1/S-specific cyclin Cln1"/>
    <property type="match status" value="1"/>
</dbReference>
<evidence type="ECO:0000256" key="4">
    <source>
        <dbReference type="ARBA" id="ARBA00023306"/>
    </source>
</evidence>
<dbReference type="InterPro" id="IPR006671">
    <property type="entry name" value="Cyclin_N"/>
</dbReference>
<dbReference type="SUPFAM" id="SSF47954">
    <property type="entry name" value="Cyclin-like"/>
    <property type="match status" value="1"/>
</dbReference>
<reference evidence="7 8" key="1">
    <citation type="submission" date="2014-12" db="EMBL/GenBank/DDBJ databases">
        <authorList>
            <person name="Neuveglise Cecile"/>
        </authorList>
    </citation>
    <scope>NUCLEOTIDE SEQUENCE [LARGE SCALE GENOMIC DNA]</scope>
    <source>
        <strain evidence="7 8">CBS 12615</strain>
    </source>
</reference>
<sequence>MPRLPGPHGPRGGITAADLALEESEKLACRTCMAEYEREILESLQELERGTGSSKPGIDPVMIDSQPELEWYMRPYLIDFLLELHAYFRLRQETLFLACSIVDRYLSKRMVRKAHYQLTVSTALWIAAKYEDKKSRTPLLKELVHLCRDVYEAKMFVQMEMHILSTLDWSIGSVTSAHDCLARFLEMDCFEKDPTVPSIAHLASFLLEHSMYERNYLQHSSTIRALSAALVASKMMESSSLADQIHISMFPSTGPSCQGDLGKKNALTALTFTREALQEIKKCGLQFVNDIFRTKMLPKPFSAVLLQKYRGSFVESTIDRYCSQYVSLYTSFCQLTKDLKVIHQEKLDLTLENSLRNSLA</sequence>
<dbReference type="Pfam" id="PF00134">
    <property type="entry name" value="Cyclin_N"/>
    <property type="match status" value="1"/>
</dbReference>
<keyword evidence="3 5" id="KW-0195">Cyclin</keyword>
<dbReference type="GeneID" id="34687893"/>
<evidence type="ECO:0000313" key="7">
    <source>
        <dbReference type="EMBL" id="CEP64345.1"/>
    </source>
</evidence>
<dbReference type="EMBL" id="LN736370">
    <property type="protein sequence ID" value="CEP64345.1"/>
    <property type="molecule type" value="Genomic_DNA"/>
</dbReference>
<dbReference type="HOGENOM" id="CLU_029626_0_0_1"/>
<evidence type="ECO:0000256" key="1">
    <source>
        <dbReference type="ARBA" id="ARBA00008742"/>
    </source>
</evidence>
<keyword evidence="2" id="KW-0132">Cell division</keyword>
<keyword evidence="4" id="KW-0131">Cell cycle</keyword>
<dbReference type="PANTHER" id="PTHR10177">
    <property type="entry name" value="CYCLINS"/>
    <property type="match status" value="1"/>
</dbReference>
<dbReference type="GO" id="GO:0051301">
    <property type="term" value="P:cell division"/>
    <property type="evidence" value="ECO:0007669"/>
    <property type="project" value="UniProtKB-KW"/>
</dbReference>
<keyword evidence="8" id="KW-1185">Reference proteome</keyword>
<dbReference type="Gene3D" id="1.10.472.10">
    <property type="entry name" value="Cyclin-like"/>
    <property type="match status" value="2"/>
</dbReference>